<comment type="caution">
    <text evidence="1">The sequence shown here is derived from an EMBL/GenBank/DDBJ whole genome shotgun (WGS) entry which is preliminary data.</text>
</comment>
<sequence>MNTPIYDLILCGAGPANISLLPDLIHNEQIQRCLILEKSKTLGSGEIGQYRITANSLGVVFLEKFQDRTDDLSRFLQGTAEWKYFSERRTEAVELRHVGRFLEHIGTYVTEHQSLYKRFEISTESTVCEVRLTPQGHYRVSYLLDGQRVEALCKKIIFNIGGRLNQATLQHPHHNINSDALLKGTYDQALKSGAYKNLTIVGSSHSAISCLIRLVEQLDFPGTITLLTKRDFKLFFDSPASAREQDYPFVDADICQASQRVNRYSGLRYDSFEFARKIKQGLIRNLDIVDIAHASTDQVLGLIAQSDLLIHSTGYKAGLVPLLDVDGTPLELQQDDFGLLTNPQLNPITCEGRVLENFHSFGLGAGIKTGGDSGGEESFRGRIDGVWVYQHVVPGLIFH</sequence>
<accession>A0A423LBS0</accession>
<evidence type="ECO:0000313" key="2">
    <source>
        <dbReference type="Proteomes" id="UP000285757"/>
    </source>
</evidence>
<proteinExistence type="predicted"/>
<dbReference type="Proteomes" id="UP000285757">
    <property type="component" value="Unassembled WGS sequence"/>
</dbReference>
<evidence type="ECO:0000313" key="1">
    <source>
        <dbReference type="EMBL" id="RON65744.1"/>
    </source>
</evidence>
<name>A0A423LBS0_PSEFL</name>
<organism evidence="1 2">
    <name type="scientific">Pseudomonas fluorescens</name>
    <dbReference type="NCBI Taxonomy" id="294"/>
    <lineage>
        <taxon>Bacteria</taxon>
        <taxon>Pseudomonadati</taxon>
        <taxon>Pseudomonadota</taxon>
        <taxon>Gammaproteobacteria</taxon>
        <taxon>Pseudomonadales</taxon>
        <taxon>Pseudomonadaceae</taxon>
        <taxon>Pseudomonas</taxon>
    </lineage>
</organism>
<dbReference type="Gene3D" id="3.50.50.60">
    <property type="entry name" value="FAD/NAD(P)-binding domain"/>
    <property type="match status" value="1"/>
</dbReference>
<dbReference type="InterPro" id="IPR036188">
    <property type="entry name" value="FAD/NAD-bd_sf"/>
</dbReference>
<reference evidence="1 2" key="1">
    <citation type="submission" date="2016-10" db="EMBL/GenBank/DDBJ databases">
        <title>Comparative genome analysis of multiple Pseudomonas spp. focuses on biocontrol and plant growth promoting traits.</title>
        <authorList>
            <person name="Tao X.-Y."/>
            <person name="Taylor C.G."/>
        </authorList>
    </citation>
    <scope>NUCLEOTIDE SEQUENCE [LARGE SCALE GENOMIC DNA]</scope>
    <source>
        <strain evidence="1 2">24D3</strain>
    </source>
</reference>
<dbReference type="EMBL" id="MOBU01000014">
    <property type="protein sequence ID" value="RON65744.1"/>
    <property type="molecule type" value="Genomic_DNA"/>
</dbReference>
<dbReference type="SUPFAM" id="SSF51905">
    <property type="entry name" value="FAD/NAD(P)-binding domain"/>
    <property type="match status" value="1"/>
</dbReference>
<protein>
    <submittedName>
        <fullName evidence="1">Uncharacterized protein</fullName>
    </submittedName>
</protein>
<gene>
    <name evidence="1" type="ORF">BK671_17600</name>
</gene>
<dbReference type="AlphaFoldDB" id="A0A423LBS0"/>
<dbReference type="RefSeq" id="WP_123533777.1">
    <property type="nucleotide sequence ID" value="NZ_MOBU01000014.1"/>
</dbReference>